<feature type="compositionally biased region" description="Basic and acidic residues" evidence="1">
    <location>
        <begin position="377"/>
        <end position="389"/>
    </location>
</feature>
<dbReference type="AlphaFoldDB" id="A0A842HWS5"/>
<feature type="compositionally biased region" description="Polar residues" evidence="1">
    <location>
        <begin position="329"/>
        <end position="341"/>
    </location>
</feature>
<evidence type="ECO:0000313" key="3">
    <source>
        <dbReference type="Proteomes" id="UP000545386"/>
    </source>
</evidence>
<evidence type="ECO:0000256" key="1">
    <source>
        <dbReference type="SAM" id="MobiDB-lite"/>
    </source>
</evidence>
<organism evidence="2 3">
    <name type="scientific">Pusillimonas minor</name>
    <dbReference type="NCBI Taxonomy" id="2697024"/>
    <lineage>
        <taxon>Bacteria</taxon>
        <taxon>Pseudomonadati</taxon>
        <taxon>Pseudomonadota</taxon>
        <taxon>Betaproteobacteria</taxon>
        <taxon>Burkholderiales</taxon>
        <taxon>Alcaligenaceae</taxon>
        <taxon>Pusillimonas</taxon>
    </lineage>
</organism>
<feature type="region of interest" description="Disordered" evidence="1">
    <location>
        <begin position="272"/>
        <end position="297"/>
    </location>
</feature>
<feature type="region of interest" description="Disordered" evidence="1">
    <location>
        <begin position="324"/>
        <end position="389"/>
    </location>
</feature>
<gene>
    <name evidence="2" type="ORF">GTU67_14960</name>
</gene>
<dbReference type="RefSeq" id="WP_185780790.1">
    <property type="nucleotide sequence ID" value="NZ_JACJUU010000029.1"/>
</dbReference>
<dbReference type="EMBL" id="JACJUU010000029">
    <property type="protein sequence ID" value="MBC2771195.1"/>
    <property type="molecule type" value="Genomic_DNA"/>
</dbReference>
<evidence type="ECO:0000313" key="2">
    <source>
        <dbReference type="EMBL" id="MBC2771195.1"/>
    </source>
</evidence>
<name>A0A842HWS5_9BURK</name>
<sequence length="469" mass="52358">MRHIHPTEDGGFIMGERIMFEQRAAVRKAAGLEPTNHSELRAWREHVASVIADAVAKETGDLQAAERWRWGHLTLERQVEKAAERGDVEFVADSVLRDATIKEGLNNSPWRKTPPRDFARADAQSHNAQATSKEKTVPAPKLLTQAALNAMLERAKAQGITNPEQLRLFARDCGVTITWAKSESSLKAQGVSYALAGGPKFAGKNVGMSLKRLQDLMGWDEPPAYSRVYKKADVQKYEEAKVAGRIKPSDALTAGATAAMVRASKLFKQAKEVAARQATKRQTPAKNQPPPPKPLGELRASAATVEGKKAKPAEQPKELQNIADEQDQPRQQAAALTQKNNFPHPPTPRPAGGKRRLLDMGLTAKPKPAPTVPSWVEEEKERMKKEQAQRLDEKYCKLKKLYQTAPKQSFEHNKAREDLTNLLYDHPHLKTRYFEELKKEAQERARPAPEPTPVEHPRPSYGSHQKLKN</sequence>
<accession>A0A842HWS5</accession>
<reference evidence="2 3" key="1">
    <citation type="submission" date="2020-08" db="EMBL/GenBank/DDBJ databases">
        <title>Paraeoetvoesia sp. YC-7-48 draft genome sequence.</title>
        <authorList>
            <person name="Yao L."/>
        </authorList>
    </citation>
    <scope>NUCLEOTIDE SEQUENCE [LARGE SCALE GENOMIC DNA]</scope>
    <source>
        <strain evidence="3">YC-7-48</strain>
    </source>
</reference>
<comment type="caution">
    <text evidence="2">The sequence shown here is derived from an EMBL/GenBank/DDBJ whole genome shotgun (WGS) entry which is preliminary data.</text>
</comment>
<dbReference type="Proteomes" id="UP000545386">
    <property type="component" value="Unassembled WGS sequence"/>
</dbReference>
<feature type="compositionally biased region" description="Basic and acidic residues" evidence="1">
    <location>
        <begin position="435"/>
        <end position="458"/>
    </location>
</feature>
<keyword evidence="3" id="KW-1185">Reference proteome</keyword>
<proteinExistence type="predicted"/>
<feature type="region of interest" description="Disordered" evidence="1">
    <location>
        <begin position="435"/>
        <end position="469"/>
    </location>
</feature>
<protein>
    <submittedName>
        <fullName evidence="2">Uncharacterized protein</fullName>
    </submittedName>
</protein>